<dbReference type="VEuPathDB" id="FungiDB:ATEG_09262"/>
<dbReference type="InterPro" id="IPR050987">
    <property type="entry name" value="AtrR-like"/>
</dbReference>
<dbReference type="SMART" id="SM00906">
    <property type="entry name" value="Fungal_trans"/>
    <property type="match status" value="1"/>
</dbReference>
<dbReference type="RefSeq" id="XP_001217884.1">
    <property type="nucleotide sequence ID" value="XM_001217883.1"/>
</dbReference>
<dbReference type="STRING" id="341663.Q0CAM2"/>
<keyword evidence="2" id="KW-0804">Transcription</keyword>
<evidence type="ECO:0000256" key="4">
    <source>
        <dbReference type="SAM" id="MobiDB-lite"/>
    </source>
</evidence>
<dbReference type="Pfam" id="PF04082">
    <property type="entry name" value="Fungal_trans"/>
    <property type="match status" value="1"/>
</dbReference>
<feature type="compositionally biased region" description="Polar residues" evidence="4">
    <location>
        <begin position="70"/>
        <end position="79"/>
    </location>
</feature>
<dbReference type="GO" id="GO:0003700">
    <property type="term" value="F:DNA-binding transcription factor activity"/>
    <property type="evidence" value="ECO:0007669"/>
    <property type="project" value="InterPro"/>
</dbReference>
<proteinExistence type="predicted"/>
<evidence type="ECO:0000256" key="2">
    <source>
        <dbReference type="ARBA" id="ARBA00023163"/>
    </source>
</evidence>
<dbReference type="PANTHER" id="PTHR46910:SF5">
    <property type="entry name" value="ZN(II)2CYS6 TRANSCRIPTION FACTOR (EUROFUNG)"/>
    <property type="match status" value="1"/>
</dbReference>
<evidence type="ECO:0000259" key="5">
    <source>
        <dbReference type="SMART" id="SM00906"/>
    </source>
</evidence>
<keyword evidence="3" id="KW-0539">Nucleus</keyword>
<dbReference type="AlphaFoldDB" id="Q0CAM2"/>
<dbReference type="GO" id="GO:0008270">
    <property type="term" value="F:zinc ion binding"/>
    <property type="evidence" value="ECO:0007669"/>
    <property type="project" value="InterPro"/>
</dbReference>
<feature type="compositionally biased region" description="Polar residues" evidence="4">
    <location>
        <begin position="47"/>
        <end position="57"/>
    </location>
</feature>
<evidence type="ECO:0000313" key="6">
    <source>
        <dbReference type="EMBL" id="EAU30399.1"/>
    </source>
</evidence>
<dbReference type="Proteomes" id="UP000007963">
    <property type="component" value="Unassembled WGS sequence"/>
</dbReference>
<dbReference type="PANTHER" id="PTHR46910">
    <property type="entry name" value="TRANSCRIPTION FACTOR PDR1"/>
    <property type="match status" value="1"/>
</dbReference>
<reference evidence="7" key="1">
    <citation type="submission" date="2005-09" db="EMBL/GenBank/DDBJ databases">
        <title>Annotation of the Aspergillus terreus NIH2624 genome.</title>
        <authorList>
            <person name="Birren B.W."/>
            <person name="Lander E.S."/>
            <person name="Galagan J.E."/>
            <person name="Nusbaum C."/>
            <person name="Devon K."/>
            <person name="Henn M."/>
            <person name="Ma L.-J."/>
            <person name="Jaffe D.B."/>
            <person name="Butler J."/>
            <person name="Alvarez P."/>
            <person name="Gnerre S."/>
            <person name="Grabherr M."/>
            <person name="Kleber M."/>
            <person name="Mauceli E.W."/>
            <person name="Brockman W."/>
            <person name="Rounsley S."/>
            <person name="Young S.K."/>
            <person name="LaButti K."/>
            <person name="Pushparaj V."/>
            <person name="DeCaprio D."/>
            <person name="Crawford M."/>
            <person name="Koehrsen M."/>
            <person name="Engels R."/>
            <person name="Montgomery P."/>
            <person name="Pearson M."/>
            <person name="Howarth C."/>
            <person name="Larson L."/>
            <person name="Luoma S."/>
            <person name="White J."/>
            <person name="Alvarado L."/>
            <person name="Kodira C.D."/>
            <person name="Zeng Q."/>
            <person name="Oleary S."/>
            <person name="Yandava C."/>
            <person name="Denning D.W."/>
            <person name="Nierman W.C."/>
            <person name="Milne T."/>
            <person name="Madden K."/>
        </authorList>
    </citation>
    <scope>NUCLEOTIDE SEQUENCE [LARGE SCALE GENOMIC DNA]</scope>
    <source>
        <strain evidence="7">NIH 2624 / FGSC A1156</strain>
    </source>
</reference>
<name>Q0CAM2_ASPTN</name>
<evidence type="ECO:0000256" key="3">
    <source>
        <dbReference type="ARBA" id="ARBA00023242"/>
    </source>
</evidence>
<organism evidence="6 7">
    <name type="scientific">Aspergillus terreus (strain NIH 2624 / FGSC A1156)</name>
    <dbReference type="NCBI Taxonomy" id="341663"/>
    <lineage>
        <taxon>Eukaryota</taxon>
        <taxon>Fungi</taxon>
        <taxon>Dikarya</taxon>
        <taxon>Ascomycota</taxon>
        <taxon>Pezizomycotina</taxon>
        <taxon>Eurotiomycetes</taxon>
        <taxon>Eurotiomycetidae</taxon>
        <taxon>Eurotiales</taxon>
        <taxon>Aspergillaceae</taxon>
        <taxon>Aspergillus</taxon>
        <taxon>Aspergillus subgen. Circumdati</taxon>
    </lineage>
</organism>
<protein>
    <recommendedName>
        <fullName evidence="5">Xylanolytic transcriptional activator regulatory domain-containing protein</fullName>
    </recommendedName>
</protein>
<dbReference type="GeneID" id="4353656"/>
<sequence length="499" mass="56359">MEAEGSETGAKESLVRRACDQCRLRKKIDLIDERLGNIEEILHDLRSSASPKASSTPYYPLPSGSKRRTSFTSSPTNTLDQHEPLPAFEGSSSFTAHSAYASQFLERAVSKGQLQMSTPKMEAALSTLKQIVNLQDSKTHSTKRSDWLPGRRVSSSLRELPLPPVDIVLPILREIKEKPLPWMQGMPFIGADRLIEKCREVFFATEDFSDEAFIIANGGLYFIFAECMFGDKDNKRETYRKCMEIARTNLHYGLANLSLLMPATADTITALALGAIHAIEISKPSFALTLTSTASHLCQTLGYHRVSSMEHDTESVRQDKINLFWTIYSIDKALSLRLGRAATIQDYDISVPITPYIFGNVEPWSTIYTLWIHHARIQGNVYEQLYSPKALNQPEEQRVIQARKLAADLQWTVMEPHKREIDREKLTPDDIIAVKADEVTHFALLTMIYRAIPAQDGSSGTFISECIESARSALECHQQSMEMLKERNESQIVLTYLHW</sequence>
<evidence type="ECO:0000256" key="1">
    <source>
        <dbReference type="ARBA" id="ARBA00023015"/>
    </source>
</evidence>
<dbReference type="GO" id="GO:0003677">
    <property type="term" value="F:DNA binding"/>
    <property type="evidence" value="ECO:0007669"/>
    <property type="project" value="InterPro"/>
</dbReference>
<dbReference type="InterPro" id="IPR007219">
    <property type="entry name" value="XnlR_reg_dom"/>
</dbReference>
<dbReference type="EMBL" id="CH476607">
    <property type="protein sequence ID" value="EAU30399.1"/>
    <property type="molecule type" value="Genomic_DNA"/>
</dbReference>
<accession>Q0CAM2</accession>
<dbReference type="GO" id="GO:0006351">
    <property type="term" value="P:DNA-templated transcription"/>
    <property type="evidence" value="ECO:0007669"/>
    <property type="project" value="InterPro"/>
</dbReference>
<dbReference type="OMA" id="MRTERAC"/>
<dbReference type="eggNOG" id="ENOG502RYZ8">
    <property type="taxonomic scope" value="Eukaryota"/>
</dbReference>
<dbReference type="CDD" id="cd12148">
    <property type="entry name" value="fungal_TF_MHR"/>
    <property type="match status" value="1"/>
</dbReference>
<keyword evidence="1" id="KW-0805">Transcription regulation</keyword>
<gene>
    <name evidence="6" type="ORF">ATEG_09262</name>
</gene>
<feature type="domain" description="Xylanolytic transcriptional activator regulatory" evidence="5">
    <location>
        <begin position="287"/>
        <end position="358"/>
    </location>
</feature>
<dbReference type="OrthoDB" id="103819at2759"/>
<feature type="region of interest" description="Disordered" evidence="4">
    <location>
        <begin position="47"/>
        <end position="90"/>
    </location>
</feature>
<dbReference type="HOGENOM" id="CLU_009377_4_0_1"/>
<evidence type="ECO:0000313" key="7">
    <source>
        <dbReference type="Proteomes" id="UP000007963"/>
    </source>
</evidence>